<dbReference type="GO" id="GO:0005737">
    <property type="term" value="C:cytoplasm"/>
    <property type="evidence" value="ECO:0007669"/>
    <property type="project" value="UniProtKB-SubCell"/>
</dbReference>
<evidence type="ECO:0000259" key="6">
    <source>
        <dbReference type="Pfam" id="PF22562"/>
    </source>
</evidence>
<dbReference type="CDD" id="cd01767">
    <property type="entry name" value="UBX"/>
    <property type="match status" value="1"/>
</dbReference>
<comment type="subcellular location">
    <subcellularLocation>
        <location evidence="1">Cytoplasm</location>
    </subcellularLocation>
</comment>
<name>A0A642VC35_9ASCO</name>
<sequence>MGFAANRIEAAARNTSGESLEEAVQWIEEHQAKFDMDEAKGLDPEEPIDIAELNDDQLAKIKKAAAHEGSSSTGSTNEPEPAPPKTEEEKAAKLAALKERAELRRKEQAKKDAEEKRKNDRLMLKKEKDYAQIVEEQQRKEAVKEAEKKKKEAKEDAAAKRRIKELIEQDKRDRQQKRQGESPQQEEPVKKPSPPANKAPPVQRTESKIRYRMPNSPQPGMLTFPLTATVADVVNKIAQDHGLDASSVQLVTTFPTQTFTVSDTKALTDAGLVNTNVMVKLA</sequence>
<dbReference type="InterPro" id="IPR001012">
    <property type="entry name" value="UBX_dom"/>
</dbReference>
<dbReference type="PANTHER" id="PTHR46340">
    <property type="entry name" value="UBX DOMAIN-CONTAINING PROTEIN 1"/>
    <property type="match status" value="1"/>
</dbReference>
<dbReference type="SUPFAM" id="SSF46934">
    <property type="entry name" value="UBA-like"/>
    <property type="match status" value="1"/>
</dbReference>
<keyword evidence="3" id="KW-0175">Coiled coil</keyword>
<evidence type="ECO:0000313" key="7">
    <source>
        <dbReference type="EMBL" id="KAA8915855.1"/>
    </source>
</evidence>
<dbReference type="Pfam" id="PF22562">
    <property type="entry name" value="UBA_7"/>
    <property type="match status" value="1"/>
</dbReference>
<dbReference type="GO" id="GO:0032435">
    <property type="term" value="P:negative regulation of proteasomal ubiquitin-dependent protein catabolic process"/>
    <property type="evidence" value="ECO:0007669"/>
    <property type="project" value="TreeGrafter"/>
</dbReference>
<evidence type="ECO:0000256" key="1">
    <source>
        <dbReference type="ARBA" id="ARBA00004496"/>
    </source>
</evidence>
<keyword evidence="2" id="KW-0963">Cytoplasm</keyword>
<protein>
    <submittedName>
        <fullName evidence="7">Uncharacterized protein</fullName>
    </submittedName>
</protein>
<feature type="region of interest" description="Disordered" evidence="4">
    <location>
        <begin position="1"/>
        <end position="20"/>
    </location>
</feature>
<evidence type="ECO:0000256" key="3">
    <source>
        <dbReference type="ARBA" id="ARBA00023054"/>
    </source>
</evidence>
<dbReference type="Gene3D" id="1.10.8.10">
    <property type="entry name" value="DNA helicase RuvA subunit, C-terminal domain"/>
    <property type="match status" value="1"/>
</dbReference>
<dbReference type="Pfam" id="PF00789">
    <property type="entry name" value="UBX"/>
    <property type="match status" value="1"/>
</dbReference>
<dbReference type="AlphaFoldDB" id="A0A642VC35"/>
<dbReference type="GO" id="GO:1903094">
    <property type="term" value="P:negative regulation of protein K48-linked deubiquitination"/>
    <property type="evidence" value="ECO:0007669"/>
    <property type="project" value="TreeGrafter"/>
</dbReference>
<dbReference type="InterPro" id="IPR009060">
    <property type="entry name" value="UBA-like_sf"/>
</dbReference>
<comment type="caution">
    <text evidence="7">The sequence shown here is derived from an EMBL/GenBank/DDBJ whole genome shotgun (WGS) entry which is preliminary data.</text>
</comment>
<evidence type="ECO:0000259" key="5">
    <source>
        <dbReference type="Pfam" id="PF00789"/>
    </source>
</evidence>
<keyword evidence="8" id="KW-1185">Reference proteome</keyword>
<dbReference type="EMBL" id="SWFS01000134">
    <property type="protein sequence ID" value="KAA8915855.1"/>
    <property type="molecule type" value="Genomic_DNA"/>
</dbReference>
<dbReference type="GO" id="GO:0005634">
    <property type="term" value="C:nucleus"/>
    <property type="evidence" value="ECO:0007669"/>
    <property type="project" value="TreeGrafter"/>
</dbReference>
<dbReference type="InterPro" id="IPR015940">
    <property type="entry name" value="UBA"/>
</dbReference>
<feature type="region of interest" description="Disordered" evidence="4">
    <location>
        <begin position="62"/>
        <end position="208"/>
    </location>
</feature>
<dbReference type="PANTHER" id="PTHR46340:SF1">
    <property type="entry name" value="UBX DOMAIN-CONTAINING PROTEIN 1"/>
    <property type="match status" value="1"/>
</dbReference>
<dbReference type="VEuPathDB" id="FungiDB:TRICI_001980"/>
<reference evidence="7" key="1">
    <citation type="journal article" date="2019" name="G3 (Bethesda)">
        <title>Genome Assemblies of Two Rare Opportunistic Yeast Pathogens: Diutina rugosa (syn. Candida rugosa) and Trichomonascus ciferrii (syn. Candida ciferrii).</title>
        <authorList>
            <person name="Mixao V."/>
            <person name="Saus E."/>
            <person name="Hansen A.P."/>
            <person name="Lass-Florl C."/>
            <person name="Gabaldon T."/>
        </authorList>
    </citation>
    <scope>NUCLEOTIDE SEQUENCE</scope>
    <source>
        <strain evidence="7">CBS 4856</strain>
    </source>
</reference>
<dbReference type="GO" id="GO:0036435">
    <property type="term" value="F:K48-linked polyubiquitin modification-dependent protein binding"/>
    <property type="evidence" value="ECO:0007669"/>
    <property type="project" value="TreeGrafter"/>
</dbReference>
<evidence type="ECO:0000256" key="2">
    <source>
        <dbReference type="ARBA" id="ARBA00022490"/>
    </source>
</evidence>
<dbReference type="Proteomes" id="UP000761534">
    <property type="component" value="Unassembled WGS sequence"/>
</dbReference>
<organism evidence="7 8">
    <name type="scientific">Trichomonascus ciferrii</name>
    <dbReference type="NCBI Taxonomy" id="44093"/>
    <lineage>
        <taxon>Eukaryota</taxon>
        <taxon>Fungi</taxon>
        <taxon>Dikarya</taxon>
        <taxon>Ascomycota</taxon>
        <taxon>Saccharomycotina</taxon>
        <taxon>Dipodascomycetes</taxon>
        <taxon>Dipodascales</taxon>
        <taxon>Trichomonascaceae</taxon>
        <taxon>Trichomonascus</taxon>
        <taxon>Trichomonascus ciferrii complex</taxon>
    </lineage>
</organism>
<evidence type="ECO:0000256" key="4">
    <source>
        <dbReference type="SAM" id="MobiDB-lite"/>
    </source>
</evidence>
<feature type="domain" description="UBX" evidence="5">
    <location>
        <begin position="206"/>
        <end position="279"/>
    </location>
</feature>
<proteinExistence type="predicted"/>
<dbReference type="OrthoDB" id="10254930at2759"/>
<dbReference type="Gene3D" id="3.10.20.90">
    <property type="entry name" value="Phosphatidylinositol 3-kinase Catalytic Subunit, Chain A, domain 1"/>
    <property type="match status" value="1"/>
</dbReference>
<feature type="domain" description="UBA" evidence="6">
    <location>
        <begin position="1"/>
        <end position="38"/>
    </location>
</feature>
<dbReference type="GO" id="GO:0031397">
    <property type="term" value="P:negative regulation of protein ubiquitination"/>
    <property type="evidence" value="ECO:0007669"/>
    <property type="project" value="TreeGrafter"/>
</dbReference>
<evidence type="ECO:0000313" key="8">
    <source>
        <dbReference type="Proteomes" id="UP000761534"/>
    </source>
</evidence>
<dbReference type="SUPFAM" id="SSF54236">
    <property type="entry name" value="Ubiquitin-like"/>
    <property type="match status" value="1"/>
</dbReference>
<feature type="compositionally biased region" description="Basic and acidic residues" evidence="4">
    <location>
        <begin position="85"/>
        <end position="180"/>
    </location>
</feature>
<accession>A0A642VC35</accession>
<dbReference type="InterPro" id="IPR029071">
    <property type="entry name" value="Ubiquitin-like_domsf"/>
</dbReference>
<gene>
    <name evidence="7" type="ORF">TRICI_001980</name>
</gene>